<evidence type="ECO:0000313" key="5">
    <source>
        <dbReference type="EMBL" id="KOR42599.1"/>
    </source>
</evidence>
<dbReference type="GO" id="GO:0047527">
    <property type="term" value="F:2,3-dihydroxybenzoate-serine ligase activity"/>
    <property type="evidence" value="ECO:0007669"/>
    <property type="project" value="TreeGrafter"/>
</dbReference>
<proteinExistence type="predicted"/>
<feature type="non-terminal residue" evidence="5">
    <location>
        <position position="1"/>
    </location>
</feature>
<reference evidence="5 6" key="1">
    <citation type="submission" date="2015-07" db="EMBL/GenBank/DDBJ databases">
        <authorList>
            <consortium name="Consortium for Microbial Forensics and Genomics (microFORGE)"/>
            <person name="Knight B.M."/>
            <person name="Roberts D.P."/>
            <person name="Lin D."/>
            <person name="Hari K."/>
            <person name="Fletcher J."/>
            <person name="Melcher U."/>
            <person name="Blagden T."/>
            <person name="Winegar R.A."/>
        </authorList>
    </citation>
    <scope>NUCLEOTIDE SEQUENCE [LARGE SCALE GENOMIC DNA]</scope>
    <source>
        <strain evidence="5 6">X11-5A</strain>
    </source>
</reference>
<evidence type="ECO:0000313" key="6">
    <source>
        <dbReference type="Proteomes" id="UP000036790"/>
    </source>
</evidence>
<dbReference type="FunFam" id="3.40.50.12780:FF:000012">
    <property type="entry name" value="Non-ribosomal peptide synthetase"/>
    <property type="match status" value="1"/>
</dbReference>
<dbReference type="Gene3D" id="2.30.38.10">
    <property type="entry name" value="Luciferase, Domain 3"/>
    <property type="match status" value="1"/>
</dbReference>
<comment type="caution">
    <text evidence="5">The sequence shown here is derived from an EMBL/GenBank/DDBJ whole genome shotgun (WGS) entry which is preliminary data.</text>
</comment>
<dbReference type="GO" id="GO:0009366">
    <property type="term" value="C:enterobactin synthetase complex"/>
    <property type="evidence" value="ECO:0007669"/>
    <property type="project" value="TreeGrafter"/>
</dbReference>
<dbReference type="GO" id="GO:0005829">
    <property type="term" value="C:cytosol"/>
    <property type="evidence" value="ECO:0007669"/>
    <property type="project" value="TreeGrafter"/>
</dbReference>
<feature type="domain" description="AMP-dependent synthetase/ligase" evidence="4">
    <location>
        <begin position="20"/>
        <end position="369"/>
    </location>
</feature>
<dbReference type="Gene3D" id="3.30.300.30">
    <property type="match status" value="1"/>
</dbReference>
<dbReference type="NCBIfam" id="TIGR01733">
    <property type="entry name" value="AA-adenyl-dom"/>
    <property type="match status" value="1"/>
</dbReference>
<dbReference type="GO" id="GO:0009239">
    <property type="term" value="P:enterobactin biosynthetic process"/>
    <property type="evidence" value="ECO:0007669"/>
    <property type="project" value="TreeGrafter"/>
</dbReference>
<name>A0AAP0ZK20_9XANT</name>
<dbReference type="AlphaFoldDB" id="A0AAP0ZK20"/>
<dbReference type="Pfam" id="PF00501">
    <property type="entry name" value="AMP-binding"/>
    <property type="match status" value="1"/>
</dbReference>
<dbReference type="EMBL" id="LHUJ01000257">
    <property type="protein sequence ID" value="KOR42599.1"/>
    <property type="molecule type" value="Genomic_DNA"/>
</dbReference>
<protein>
    <recommendedName>
        <fullName evidence="4">AMP-dependent synthetase/ligase domain-containing protein</fullName>
    </recommendedName>
</protein>
<dbReference type="FunFam" id="3.40.50.980:FF:000002">
    <property type="entry name" value="Enterobactin synthetase component F"/>
    <property type="match status" value="1"/>
</dbReference>
<dbReference type="InterPro" id="IPR000873">
    <property type="entry name" value="AMP-dep_synth/lig_dom"/>
</dbReference>
<evidence type="ECO:0000256" key="1">
    <source>
        <dbReference type="ARBA" id="ARBA00001957"/>
    </source>
</evidence>
<dbReference type="InterPro" id="IPR010071">
    <property type="entry name" value="AA_adenyl_dom"/>
</dbReference>
<evidence type="ECO:0000256" key="3">
    <source>
        <dbReference type="ARBA" id="ARBA00022553"/>
    </source>
</evidence>
<dbReference type="RefSeq" id="WP_154582794.1">
    <property type="nucleotide sequence ID" value="NZ_LHUJ01000257.1"/>
</dbReference>
<dbReference type="PANTHER" id="PTHR45527">
    <property type="entry name" value="NONRIBOSOMAL PEPTIDE SYNTHETASE"/>
    <property type="match status" value="1"/>
</dbReference>
<dbReference type="PROSITE" id="PS00455">
    <property type="entry name" value="AMP_BINDING"/>
    <property type="match status" value="1"/>
</dbReference>
<evidence type="ECO:0000256" key="2">
    <source>
        <dbReference type="ARBA" id="ARBA00022450"/>
    </source>
</evidence>
<sequence length="444" mass="47829">RFNATDADLGGSGYLHRAIEAQARRMPQAVALVQGACELSYAQLDARANQLAHHLIALGVVPEDRVAVCLPRGIDLVVALLAVVKAGGAYLPLDTDVPPPRLDGMLADAQPGVLLAHRDTAALLAHRDALHTVLLDAEPAAWMSSPTHAPVVSALHPQHPAYVLYTSGSTGQPKGVVNTHAGIDNRLQWMQHALQLQPGQRVLQKTPVGFDVSVWELFWPLRVGACLVLAQPGGHKDPGYLIDLIEQTGIDTVHFVPSMLRVFLDAVPQGACPNLQRIVCSGEALPAYLAADTRARLPQTQLYNLYGPTEAAVDVSVWECSDADVSTVPIGRPIANTRLHVLDAHRALAPIGVTGELQIAGLQLARGYLGRPDLTAERFVPDPFADQPGQRMYRTGDLARWRMDGAVEYLGRNDEQIKLRGVRIELGEIAAALRACDGVREAVV</sequence>
<dbReference type="PANTHER" id="PTHR45527:SF1">
    <property type="entry name" value="FATTY ACID SYNTHASE"/>
    <property type="match status" value="1"/>
</dbReference>
<feature type="non-terminal residue" evidence="5">
    <location>
        <position position="444"/>
    </location>
</feature>
<dbReference type="InterPro" id="IPR020845">
    <property type="entry name" value="AMP-binding_CS"/>
</dbReference>
<dbReference type="InterPro" id="IPR045851">
    <property type="entry name" value="AMP-bd_C_sf"/>
</dbReference>
<dbReference type="Gene3D" id="3.40.50.980">
    <property type="match status" value="2"/>
</dbReference>
<dbReference type="Proteomes" id="UP000036790">
    <property type="component" value="Unassembled WGS sequence"/>
</dbReference>
<dbReference type="GO" id="GO:0031177">
    <property type="term" value="F:phosphopantetheine binding"/>
    <property type="evidence" value="ECO:0007669"/>
    <property type="project" value="TreeGrafter"/>
</dbReference>
<accession>A0AAP0ZK20</accession>
<dbReference type="FunFam" id="2.30.38.10:FF:000001">
    <property type="entry name" value="Non-ribosomal peptide synthetase PvdI"/>
    <property type="match status" value="1"/>
</dbReference>
<dbReference type="SUPFAM" id="SSF56801">
    <property type="entry name" value="Acetyl-CoA synthetase-like"/>
    <property type="match status" value="1"/>
</dbReference>
<keyword evidence="2" id="KW-0596">Phosphopantetheine</keyword>
<reference evidence="5 6" key="2">
    <citation type="submission" date="2015-09" db="EMBL/GenBank/DDBJ databases">
        <title>Draft genome sequence of Xanthomonas oryzae pv. USA str. X11-5A.</title>
        <authorList>
            <person name="Knight B.M."/>
            <person name="Roberts D.P."/>
            <person name="Lin D."/>
            <person name="Hari K."/>
            <person name="Fletcher J."/>
            <person name="Melcher U."/>
            <person name="Blagden T."/>
            <person name="Winegar R.A."/>
        </authorList>
    </citation>
    <scope>NUCLEOTIDE SEQUENCE [LARGE SCALE GENOMIC DNA]</scope>
    <source>
        <strain evidence="5 6">X11-5A</strain>
    </source>
</reference>
<evidence type="ECO:0000259" key="4">
    <source>
        <dbReference type="Pfam" id="PF00501"/>
    </source>
</evidence>
<gene>
    <name evidence="5" type="ORF">ADT25_14035</name>
</gene>
<organism evidence="5 6">
    <name type="scientific">Xanthomonas oryzae</name>
    <dbReference type="NCBI Taxonomy" id="347"/>
    <lineage>
        <taxon>Bacteria</taxon>
        <taxon>Pseudomonadati</taxon>
        <taxon>Pseudomonadota</taxon>
        <taxon>Gammaproteobacteria</taxon>
        <taxon>Lysobacterales</taxon>
        <taxon>Lysobacteraceae</taxon>
        <taxon>Xanthomonas</taxon>
    </lineage>
</organism>
<dbReference type="GO" id="GO:0043041">
    <property type="term" value="P:amino acid activation for nonribosomal peptide biosynthetic process"/>
    <property type="evidence" value="ECO:0007669"/>
    <property type="project" value="TreeGrafter"/>
</dbReference>
<dbReference type="CDD" id="cd17646">
    <property type="entry name" value="A_NRPS_AB3403-like"/>
    <property type="match status" value="1"/>
</dbReference>
<comment type="cofactor">
    <cofactor evidence="1">
        <name>pantetheine 4'-phosphate</name>
        <dbReference type="ChEBI" id="CHEBI:47942"/>
    </cofactor>
</comment>
<keyword evidence="3" id="KW-0597">Phosphoprotein</keyword>